<gene>
    <name evidence="2" type="ORF">CLV84_3825</name>
</gene>
<sequence>MLDHLVYLVPDLPAAVTRFTALGYPPSPGGRHLSRGTYNALLRLGNRQYLELLAVDPVTDIPPPRWMGVDRTTKSRISRWAASAGAIHDGRPVVSGSRELPGGTTLRWTLTDPGTDPPVAVLPFLIDWGTDGLHPADGLPDLGLQLGALRLYHPAPDGINAELAALGLPQKVIRGPAPKIEAVIRGPKGEFTL</sequence>
<proteinExistence type="predicted"/>
<dbReference type="InterPro" id="IPR025870">
    <property type="entry name" value="Glyoxalase-like_dom"/>
</dbReference>
<evidence type="ECO:0000313" key="3">
    <source>
        <dbReference type="Proteomes" id="UP000237662"/>
    </source>
</evidence>
<dbReference type="Gene3D" id="3.10.180.10">
    <property type="entry name" value="2,3-Dihydroxybiphenyl 1,2-Dioxygenase, domain 1"/>
    <property type="match status" value="1"/>
</dbReference>
<dbReference type="InterPro" id="IPR029068">
    <property type="entry name" value="Glyas_Bleomycin-R_OHBP_Dase"/>
</dbReference>
<evidence type="ECO:0000313" key="2">
    <source>
        <dbReference type="EMBL" id="PPK84663.1"/>
    </source>
</evidence>
<dbReference type="EMBL" id="PTJC01000007">
    <property type="protein sequence ID" value="PPK84663.1"/>
    <property type="molecule type" value="Genomic_DNA"/>
</dbReference>
<feature type="domain" description="Glyoxalase-like" evidence="1">
    <location>
        <begin position="2"/>
        <end position="166"/>
    </location>
</feature>
<dbReference type="PANTHER" id="PTHR40265">
    <property type="entry name" value="BLL2707 PROTEIN"/>
    <property type="match status" value="1"/>
</dbReference>
<dbReference type="PANTHER" id="PTHR40265:SF1">
    <property type="entry name" value="GLYOXALASE-LIKE DOMAIN-CONTAINING PROTEIN"/>
    <property type="match status" value="1"/>
</dbReference>
<accession>A0A2S6I1B3</accession>
<dbReference type="SUPFAM" id="SSF54593">
    <property type="entry name" value="Glyoxalase/Bleomycin resistance protein/Dihydroxybiphenyl dioxygenase"/>
    <property type="match status" value="1"/>
</dbReference>
<dbReference type="OrthoDB" id="9111355at2"/>
<dbReference type="AlphaFoldDB" id="A0A2S6I1B3"/>
<dbReference type="Pfam" id="PF13468">
    <property type="entry name" value="Glyoxalase_3"/>
    <property type="match status" value="1"/>
</dbReference>
<reference evidence="2 3" key="1">
    <citation type="submission" date="2018-02" db="EMBL/GenBank/DDBJ databases">
        <title>Genomic Encyclopedia of Archaeal and Bacterial Type Strains, Phase II (KMG-II): from individual species to whole genera.</title>
        <authorList>
            <person name="Goeker M."/>
        </authorList>
    </citation>
    <scope>NUCLEOTIDE SEQUENCE [LARGE SCALE GENOMIC DNA]</scope>
    <source>
        <strain evidence="2 3">DSM 29526</strain>
    </source>
</reference>
<organism evidence="2 3">
    <name type="scientific">Neolewinella xylanilytica</name>
    <dbReference type="NCBI Taxonomy" id="1514080"/>
    <lineage>
        <taxon>Bacteria</taxon>
        <taxon>Pseudomonadati</taxon>
        <taxon>Bacteroidota</taxon>
        <taxon>Saprospiria</taxon>
        <taxon>Saprospirales</taxon>
        <taxon>Lewinellaceae</taxon>
        <taxon>Neolewinella</taxon>
    </lineage>
</organism>
<dbReference type="Proteomes" id="UP000237662">
    <property type="component" value="Unassembled WGS sequence"/>
</dbReference>
<evidence type="ECO:0000259" key="1">
    <source>
        <dbReference type="Pfam" id="PF13468"/>
    </source>
</evidence>
<comment type="caution">
    <text evidence="2">The sequence shown here is derived from an EMBL/GenBank/DDBJ whole genome shotgun (WGS) entry which is preliminary data.</text>
</comment>
<name>A0A2S6I1B3_9BACT</name>
<keyword evidence="3" id="KW-1185">Reference proteome</keyword>
<dbReference type="RefSeq" id="WP_104421382.1">
    <property type="nucleotide sequence ID" value="NZ_PTJC01000007.1"/>
</dbReference>
<protein>
    <submittedName>
        <fullName evidence="2">Glyoxalase-like protein</fullName>
    </submittedName>
</protein>